<dbReference type="VEuPathDB" id="FungiDB:AeMF1_015741"/>
<dbReference type="Pfam" id="PF13365">
    <property type="entry name" value="Trypsin_2"/>
    <property type="match status" value="1"/>
</dbReference>
<evidence type="ECO:0000256" key="1">
    <source>
        <dbReference type="ARBA" id="ARBA00023026"/>
    </source>
</evidence>
<comment type="caution">
    <text evidence="3">The sequence shown here is derived from an EMBL/GenBank/DDBJ whole genome shotgun (WGS) entry which is preliminary data.</text>
</comment>
<proteinExistence type="predicted"/>
<evidence type="ECO:0000256" key="2">
    <source>
        <dbReference type="SAM" id="SignalP"/>
    </source>
</evidence>
<dbReference type="PANTHER" id="PTHR36234">
    <property type="entry name" value="LYSYL ENDOPEPTIDASE"/>
    <property type="match status" value="1"/>
</dbReference>
<gene>
    <name evidence="3" type="ORF">Ae201684_003515</name>
</gene>
<evidence type="ECO:0000313" key="4">
    <source>
        <dbReference type="Proteomes" id="UP000481153"/>
    </source>
</evidence>
<dbReference type="InterPro" id="IPR009003">
    <property type="entry name" value="Peptidase_S1_PA"/>
</dbReference>
<organism evidence="3 4">
    <name type="scientific">Aphanomyces euteiches</name>
    <dbReference type="NCBI Taxonomy" id="100861"/>
    <lineage>
        <taxon>Eukaryota</taxon>
        <taxon>Sar</taxon>
        <taxon>Stramenopiles</taxon>
        <taxon>Oomycota</taxon>
        <taxon>Saprolegniomycetes</taxon>
        <taxon>Saprolegniales</taxon>
        <taxon>Verrucalvaceae</taxon>
        <taxon>Aphanomyces</taxon>
    </lineage>
</organism>
<dbReference type="EMBL" id="VJMJ01000037">
    <property type="protein sequence ID" value="KAF0741410.1"/>
    <property type="molecule type" value="Genomic_DNA"/>
</dbReference>
<keyword evidence="1" id="KW-0843">Virulence</keyword>
<accession>A0A6G0XMI2</accession>
<evidence type="ECO:0008006" key="5">
    <source>
        <dbReference type="Google" id="ProtNLM"/>
    </source>
</evidence>
<keyword evidence="2" id="KW-0732">Signal</keyword>
<dbReference type="InterPro" id="IPR043504">
    <property type="entry name" value="Peptidase_S1_PA_chymotrypsin"/>
</dbReference>
<feature type="signal peptide" evidence="2">
    <location>
        <begin position="1"/>
        <end position="18"/>
    </location>
</feature>
<evidence type="ECO:0000313" key="3">
    <source>
        <dbReference type="EMBL" id="KAF0741410.1"/>
    </source>
</evidence>
<dbReference type="AlphaFoldDB" id="A0A6G0XMI2"/>
<feature type="chain" id="PRO_5026207945" description="Serine protease" evidence="2">
    <location>
        <begin position="19"/>
        <end position="388"/>
    </location>
</feature>
<sequence length="388" mass="42604">MRLFTSLFLVSLALFAVAGEHAIDVFGLRCTEYPASVPNTTTRVFAYNLSDPTANFIALHFQNFSLPANDFVQIRSIDNPFVAPVRLYGASHRGKFKAPAVPTNAVTIELFTNSSNATMGACYGFSVNGYDSVIEGGDGNESICNIDESYEAACFNDINPLHQLMFLRSYAVTRLVIARNGVLYACTGWLVGCQGHMITNNHCINDATDASNTQVEFVAQAKACPPDVDPLPSQTCMQQLGCPGEIYGGTPKFVATDYDLDYTLVMLDPSVVTRYGSLKMRVRGPQLEEPIYTITHPRAWGKRMEYKKDGQLAIVINMTDYEAVYRLDTQKMSSGSPILSLKDHTVVALHHVGDNCPNYGVRIDLIVKNMKAQGVLPDCATVDYSSDI</sequence>
<dbReference type="Gene3D" id="2.40.10.10">
    <property type="entry name" value="Trypsin-like serine proteases"/>
    <property type="match status" value="2"/>
</dbReference>
<keyword evidence="4" id="KW-1185">Reference proteome</keyword>
<name>A0A6G0XMI2_9STRA</name>
<dbReference type="SUPFAM" id="SSF50494">
    <property type="entry name" value="Trypsin-like serine proteases"/>
    <property type="match status" value="1"/>
</dbReference>
<dbReference type="Proteomes" id="UP000481153">
    <property type="component" value="Unassembled WGS sequence"/>
</dbReference>
<reference evidence="3 4" key="1">
    <citation type="submission" date="2019-07" db="EMBL/GenBank/DDBJ databases">
        <title>Genomics analysis of Aphanomyces spp. identifies a new class of oomycete effector associated with host adaptation.</title>
        <authorList>
            <person name="Gaulin E."/>
        </authorList>
    </citation>
    <scope>NUCLEOTIDE SEQUENCE [LARGE SCALE GENOMIC DNA]</scope>
    <source>
        <strain evidence="3 4">ATCC 201684</strain>
    </source>
</reference>
<dbReference type="PANTHER" id="PTHR36234:SF5">
    <property type="entry name" value="LYSYL ENDOPEPTIDASE"/>
    <property type="match status" value="1"/>
</dbReference>
<protein>
    <recommendedName>
        <fullName evidence="5">Serine protease</fullName>
    </recommendedName>
</protein>